<reference evidence="2 3" key="1">
    <citation type="submission" date="2019-07" db="EMBL/GenBank/DDBJ databases">
        <title>De Novo Assembly of kiwifruit Actinidia rufa.</title>
        <authorList>
            <person name="Sugita-Konishi S."/>
            <person name="Sato K."/>
            <person name="Mori E."/>
            <person name="Abe Y."/>
            <person name="Kisaki G."/>
            <person name="Hamano K."/>
            <person name="Suezawa K."/>
            <person name="Otani M."/>
            <person name="Fukuda T."/>
            <person name="Manabe T."/>
            <person name="Gomi K."/>
            <person name="Tabuchi M."/>
            <person name="Akimitsu K."/>
            <person name="Kataoka I."/>
        </authorList>
    </citation>
    <scope>NUCLEOTIDE SEQUENCE [LARGE SCALE GENOMIC DNA]</scope>
    <source>
        <strain evidence="3">cv. Fuchu</strain>
    </source>
</reference>
<feature type="region of interest" description="Disordered" evidence="1">
    <location>
        <begin position="292"/>
        <end position="332"/>
    </location>
</feature>
<accession>A0A7J0FGC1</accession>
<evidence type="ECO:0000313" key="3">
    <source>
        <dbReference type="Proteomes" id="UP000585474"/>
    </source>
</evidence>
<feature type="compositionally biased region" description="Basic and acidic residues" evidence="1">
    <location>
        <begin position="54"/>
        <end position="82"/>
    </location>
</feature>
<name>A0A7J0FGC1_9ERIC</name>
<gene>
    <name evidence="2" type="ORF">Acr_12g0002720</name>
</gene>
<feature type="compositionally biased region" description="Polar residues" evidence="1">
    <location>
        <begin position="316"/>
        <end position="332"/>
    </location>
</feature>
<organism evidence="2 3">
    <name type="scientific">Actinidia rufa</name>
    <dbReference type="NCBI Taxonomy" id="165716"/>
    <lineage>
        <taxon>Eukaryota</taxon>
        <taxon>Viridiplantae</taxon>
        <taxon>Streptophyta</taxon>
        <taxon>Embryophyta</taxon>
        <taxon>Tracheophyta</taxon>
        <taxon>Spermatophyta</taxon>
        <taxon>Magnoliopsida</taxon>
        <taxon>eudicotyledons</taxon>
        <taxon>Gunneridae</taxon>
        <taxon>Pentapetalae</taxon>
        <taxon>asterids</taxon>
        <taxon>Ericales</taxon>
        <taxon>Actinidiaceae</taxon>
        <taxon>Actinidia</taxon>
    </lineage>
</organism>
<feature type="region of interest" description="Disordered" evidence="1">
    <location>
        <begin position="52"/>
        <end position="82"/>
    </location>
</feature>
<evidence type="ECO:0000313" key="2">
    <source>
        <dbReference type="EMBL" id="GFY97731.1"/>
    </source>
</evidence>
<evidence type="ECO:0000256" key="1">
    <source>
        <dbReference type="SAM" id="MobiDB-lite"/>
    </source>
</evidence>
<dbReference type="AlphaFoldDB" id="A0A7J0FGC1"/>
<protein>
    <submittedName>
        <fullName evidence="2">Uncharacterized protein</fullName>
    </submittedName>
</protein>
<dbReference type="Proteomes" id="UP000585474">
    <property type="component" value="Unassembled WGS sequence"/>
</dbReference>
<comment type="caution">
    <text evidence="2">The sequence shown here is derived from an EMBL/GenBank/DDBJ whole genome shotgun (WGS) entry which is preliminary data.</text>
</comment>
<proteinExistence type="predicted"/>
<sequence>MKNMEEDELEDNWVYQIMHWTQDESSWVVDQVGGDVPGEDILEQSLNEEACVEASERDYSGRTNERVLEKRPQEKVKEEAKEEVKEEISAEGKIQSTTAMMAVDESDVLLAALAYEESDWIPDSGNAYHWCRDREVFSTHVAYERSLKVTGVRYVSLRCKIRSDEALKLVEEHSEFPKKIGDATGERRLMAISIGGEMSRQEELLSDMGPVVLVRIMDEESNCCTETRKASAGIPGGFVHTREERWNYDNLQSNVLCSAPRWGGVGHLSKKVQALRFGSAFTSVEVELPVEEGDVSRDRREEKRRKKEEREAVDSFCQQGLQPKSQMEAPSSSIVKNGGMYELSHELIFYSLWLINSEGCLRRREAEQKCNP</sequence>
<dbReference type="EMBL" id="BJWL01000012">
    <property type="protein sequence ID" value="GFY97731.1"/>
    <property type="molecule type" value="Genomic_DNA"/>
</dbReference>
<keyword evidence="3" id="KW-1185">Reference proteome</keyword>